<gene>
    <name evidence="1" type="ORF">L484_005123</name>
</gene>
<accession>W9R6C3</accession>
<organism evidence="1 2">
    <name type="scientific">Morus notabilis</name>
    <dbReference type="NCBI Taxonomy" id="981085"/>
    <lineage>
        <taxon>Eukaryota</taxon>
        <taxon>Viridiplantae</taxon>
        <taxon>Streptophyta</taxon>
        <taxon>Embryophyta</taxon>
        <taxon>Tracheophyta</taxon>
        <taxon>Spermatophyta</taxon>
        <taxon>Magnoliopsida</taxon>
        <taxon>eudicotyledons</taxon>
        <taxon>Gunneridae</taxon>
        <taxon>Pentapetalae</taxon>
        <taxon>rosids</taxon>
        <taxon>fabids</taxon>
        <taxon>Rosales</taxon>
        <taxon>Moraceae</taxon>
        <taxon>Moreae</taxon>
        <taxon>Morus</taxon>
    </lineage>
</organism>
<dbReference type="AlphaFoldDB" id="W9R6C3"/>
<dbReference type="EMBL" id="KE344362">
    <property type="protein sequence ID" value="EXB58396.1"/>
    <property type="molecule type" value="Genomic_DNA"/>
</dbReference>
<sequence length="77" mass="8371">MKQRRSSALLAQPRLSFSPYGSCVQDDEEHGRSCLDGSDEAGAGDEVDCASGYGWSAITEMQQIIRVQVKFVATSWG</sequence>
<dbReference type="Proteomes" id="UP000030645">
    <property type="component" value="Unassembled WGS sequence"/>
</dbReference>
<proteinExistence type="predicted"/>
<name>W9R6C3_9ROSA</name>
<evidence type="ECO:0000313" key="2">
    <source>
        <dbReference type="Proteomes" id="UP000030645"/>
    </source>
</evidence>
<keyword evidence="2" id="KW-1185">Reference proteome</keyword>
<protein>
    <submittedName>
        <fullName evidence="1">Uncharacterized protein</fullName>
    </submittedName>
</protein>
<reference evidence="2" key="1">
    <citation type="submission" date="2013-01" db="EMBL/GenBank/DDBJ databases">
        <title>Draft Genome Sequence of a Mulberry Tree, Morus notabilis C.K. Schneid.</title>
        <authorList>
            <person name="He N."/>
            <person name="Zhao S."/>
        </authorList>
    </citation>
    <scope>NUCLEOTIDE SEQUENCE</scope>
</reference>
<evidence type="ECO:0000313" key="1">
    <source>
        <dbReference type="EMBL" id="EXB58396.1"/>
    </source>
</evidence>